<feature type="domain" description="Radical SAM core" evidence="5">
    <location>
        <begin position="1"/>
        <end position="221"/>
    </location>
</feature>
<dbReference type="PANTHER" id="PTHR11228">
    <property type="entry name" value="RADICAL SAM DOMAIN PROTEIN"/>
    <property type="match status" value="1"/>
</dbReference>
<keyword evidence="2" id="KW-0479">Metal-binding</keyword>
<dbReference type="SUPFAM" id="SSF102114">
    <property type="entry name" value="Radical SAM enzymes"/>
    <property type="match status" value="1"/>
</dbReference>
<comment type="caution">
    <text evidence="6">The sequence shown here is derived from an EMBL/GenBank/DDBJ whole genome shotgun (WGS) entry which is preliminary data.</text>
</comment>
<proteinExistence type="predicted"/>
<gene>
    <name evidence="6" type="ORF">COU85_00025</name>
</gene>
<evidence type="ECO:0000256" key="1">
    <source>
        <dbReference type="ARBA" id="ARBA00022691"/>
    </source>
</evidence>
<dbReference type="PROSITE" id="PS51918">
    <property type="entry name" value="RADICAL_SAM"/>
    <property type="match status" value="1"/>
</dbReference>
<evidence type="ECO:0000313" key="7">
    <source>
        <dbReference type="Proteomes" id="UP000231086"/>
    </source>
</evidence>
<dbReference type="GO" id="GO:0046872">
    <property type="term" value="F:metal ion binding"/>
    <property type="evidence" value="ECO:0007669"/>
    <property type="project" value="UniProtKB-KW"/>
</dbReference>
<organism evidence="6 7">
    <name type="scientific">Candidatus Portnoybacteria bacterium CG10_big_fil_rev_8_21_14_0_10_44_7</name>
    <dbReference type="NCBI Taxonomy" id="1974816"/>
    <lineage>
        <taxon>Bacteria</taxon>
        <taxon>Candidatus Portnoyibacteriota</taxon>
    </lineage>
</organism>
<dbReference type="InterPro" id="IPR058240">
    <property type="entry name" value="rSAM_sf"/>
</dbReference>
<protein>
    <recommendedName>
        <fullName evidence="5">Radical SAM core domain-containing protein</fullName>
    </recommendedName>
</protein>
<dbReference type="CDD" id="cd01335">
    <property type="entry name" value="Radical_SAM"/>
    <property type="match status" value="1"/>
</dbReference>
<dbReference type="InterPro" id="IPR007197">
    <property type="entry name" value="rSAM"/>
</dbReference>
<dbReference type="InterPro" id="IPR050377">
    <property type="entry name" value="Radical_SAM_PqqE_MftC-like"/>
</dbReference>
<dbReference type="SFLD" id="SFLDS00029">
    <property type="entry name" value="Radical_SAM"/>
    <property type="match status" value="1"/>
</dbReference>
<sequence length="302" mass="35088">MILCLWPQCNNRCLMCTNPPDFGRQAAFYQKEPFLRRIKSLALEKPQLDQLLLTGGEPTVHPDFLAILSEIRNLLPRAQIKILTNGRAFFYELFAQKVLQTDNLSLTFSFCGHNARRHDAVTRSPGSFAQALVGLKNVLRHKNQTHHTEIRVVLTKLLLKENKKVSAFLAKNFSAVDALVFLFPEIEGICEQNTKTIVPTYTQTQKSDFFQNFAKLTTKFRDRRLYHFPLCVVPPKLWPNVWRTMDRDDTIFIPKCAHCRYQKSCLGIPVGYKRFFGDKEFKPILRKQGVRETKNLFRPIER</sequence>
<evidence type="ECO:0000259" key="5">
    <source>
        <dbReference type="PROSITE" id="PS51918"/>
    </source>
</evidence>
<dbReference type="AlphaFoldDB" id="A0A2M8KJM9"/>
<keyword evidence="1" id="KW-0949">S-adenosyl-L-methionine</keyword>
<dbReference type="Proteomes" id="UP000231086">
    <property type="component" value="Unassembled WGS sequence"/>
</dbReference>
<dbReference type="GO" id="GO:0051536">
    <property type="term" value="F:iron-sulfur cluster binding"/>
    <property type="evidence" value="ECO:0007669"/>
    <property type="project" value="UniProtKB-KW"/>
</dbReference>
<evidence type="ECO:0000256" key="2">
    <source>
        <dbReference type="ARBA" id="ARBA00022723"/>
    </source>
</evidence>
<accession>A0A2M8KJM9</accession>
<dbReference type="SFLD" id="SFLDG01067">
    <property type="entry name" value="SPASM/twitch_domain_containing"/>
    <property type="match status" value="1"/>
</dbReference>
<dbReference type="InterPro" id="IPR013785">
    <property type="entry name" value="Aldolase_TIM"/>
</dbReference>
<reference evidence="7" key="1">
    <citation type="submission" date="2017-09" db="EMBL/GenBank/DDBJ databases">
        <title>Depth-based differentiation of microbial function through sediment-hosted aquifers and enrichment of novel symbionts in the deep terrestrial subsurface.</title>
        <authorList>
            <person name="Probst A.J."/>
            <person name="Ladd B."/>
            <person name="Jarett J.K."/>
            <person name="Geller-Mcgrath D.E."/>
            <person name="Sieber C.M.K."/>
            <person name="Emerson J.B."/>
            <person name="Anantharaman K."/>
            <person name="Thomas B.C."/>
            <person name="Malmstrom R."/>
            <person name="Stieglmeier M."/>
            <person name="Klingl A."/>
            <person name="Woyke T."/>
            <person name="Ryan C.M."/>
            <person name="Banfield J.F."/>
        </authorList>
    </citation>
    <scope>NUCLEOTIDE SEQUENCE [LARGE SCALE GENOMIC DNA]</scope>
</reference>
<evidence type="ECO:0000256" key="4">
    <source>
        <dbReference type="ARBA" id="ARBA00023014"/>
    </source>
</evidence>
<name>A0A2M8KJM9_9BACT</name>
<dbReference type="GO" id="GO:0003824">
    <property type="term" value="F:catalytic activity"/>
    <property type="evidence" value="ECO:0007669"/>
    <property type="project" value="InterPro"/>
</dbReference>
<dbReference type="EMBL" id="PFEA01000002">
    <property type="protein sequence ID" value="PJE60105.1"/>
    <property type="molecule type" value="Genomic_DNA"/>
</dbReference>
<evidence type="ECO:0000313" key="6">
    <source>
        <dbReference type="EMBL" id="PJE60105.1"/>
    </source>
</evidence>
<keyword evidence="4" id="KW-0411">Iron-sulfur</keyword>
<keyword evidence="3" id="KW-0408">Iron</keyword>
<dbReference type="Gene3D" id="3.20.20.70">
    <property type="entry name" value="Aldolase class I"/>
    <property type="match status" value="1"/>
</dbReference>
<evidence type="ECO:0000256" key="3">
    <source>
        <dbReference type="ARBA" id="ARBA00023004"/>
    </source>
</evidence>
<dbReference type="Pfam" id="PF04055">
    <property type="entry name" value="Radical_SAM"/>
    <property type="match status" value="1"/>
</dbReference>
<dbReference type="PANTHER" id="PTHR11228:SF7">
    <property type="entry name" value="PQQA PEPTIDE CYCLASE"/>
    <property type="match status" value="1"/>
</dbReference>